<gene>
    <name evidence="1" type="ORF">SFRICE_031899</name>
</gene>
<dbReference type="PANTHER" id="PTHR47027:SF20">
    <property type="entry name" value="REVERSE TRANSCRIPTASE-LIKE PROTEIN WITH RNA-DIRECTED DNA POLYMERASE DOMAIN"/>
    <property type="match status" value="1"/>
</dbReference>
<dbReference type="EMBL" id="ODYU01000693">
    <property type="protein sequence ID" value="SOQ35892.1"/>
    <property type="molecule type" value="Genomic_DNA"/>
</dbReference>
<name>A0A2H1V663_SPOFR</name>
<reference evidence="1" key="1">
    <citation type="submission" date="2016-07" db="EMBL/GenBank/DDBJ databases">
        <authorList>
            <person name="Bretaudeau A."/>
        </authorList>
    </citation>
    <scope>NUCLEOTIDE SEQUENCE</scope>
    <source>
        <strain evidence="1">Rice</strain>
        <tissue evidence="1">Whole body</tissue>
    </source>
</reference>
<accession>A0A2H1V663</accession>
<protein>
    <submittedName>
        <fullName evidence="1">SFRICE_031899</fullName>
    </submittedName>
</protein>
<sequence>MHKEIDRRIANTWKRYWSLSEIMKNRDMPIKLKRKVYNMCILPCLTYGCQTWALTKYLTNKLNVCQNSIERSVIGVKKKDKVRLTEIKTKTQFKQANSLHQTLKWRWTGHMLREKQEKWTKIITEWYPRDGKRNKGRQTKRWEDDIKKVAGPEWIRVAKNREKWKSLEEAYVERQAVFEPNADILTPCAGVTAAARARVLTLRQPASRVPTALPSGPRTPN</sequence>
<dbReference type="PANTHER" id="PTHR47027">
    <property type="entry name" value="REVERSE TRANSCRIPTASE DOMAIN-CONTAINING PROTEIN"/>
    <property type="match status" value="1"/>
</dbReference>
<dbReference type="AlphaFoldDB" id="A0A2H1V663"/>
<organism evidence="1">
    <name type="scientific">Spodoptera frugiperda</name>
    <name type="common">Fall armyworm</name>
    <dbReference type="NCBI Taxonomy" id="7108"/>
    <lineage>
        <taxon>Eukaryota</taxon>
        <taxon>Metazoa</taxon>
        <taxon>Ecdysozoa</taxon>
        <taxon>Arthropoda</taxon>
        <taxon>Hexapoda</taxon>
        <taxon>Insecta</taxon>
        <taxon>Pterygota</taxon>
        <taxon>Neoptera</taxon>
        <taxon>Endopterygota</taxon>
        <taxon>Lepidoptera</taxon>
        <taxon>Glossata</taxon>
        <taxon>Ditrysia</taxon>
        <taxon>Noctuoidea</taxon>
        <taxon>Noctuidae</taxon>
        <taxon>Amphipyrinae</taxon>
        <taxon>Spodoptera</taxon>
    </lineage>
</organism>
<proteinExistence type="predicted"/>
<evidence type="ECO:0000313" key="1">
    <source>
        <dbReference type="EMBL" id="SOQ35892.1"/>
    </source>
</evidence>